<keyword evidence="1" id="KW-0472">Membrane</keyword>
<sequence>MEPNNNLYVVKFISPIRAVVFMVLWCGISIVGLFASYEWLISEELIPSSTWTGGVLLCFATCLIGIGYLLTWKVALGIVALRVDGEGMKWSWHRRYYLSLAKNRGVRWEEIDNYVFQPDYRYEQLKLRLRSGKTIRWYHSYEQKGDDYSLFVFGFKDQIAQRALQSNADVRPIAIGKTFYETKLAMVLLILLVAVCLVFLAASLFIAKKRVMSFGILTLMGSGMSYYAYHVIQAHRKKRSGVAHKIKR</sequence>
<dbReference type="EMBL" id="FOAF01000001">
    <property type="protein sequence ID" value="SEK40764.1"/>
    <property type="molecule type" value="Genomic_DNA"/>
</dbReference>
<feature type="transmembrane region" description="Helical" evidence="1">
    <location>
        <begin position="211"/>
        <end position="229"/>
    </location>
</feature>
<protein>
    <submittedName>
        <fullName evidence="2">Uncharacterized protein</fullName>
    </submittedName>
</protein>
<dbReference type="RefSeq" id="WP_093316804.1">
    <property type="nucleotide sequence ID" value="NZ_FOAF01000001.1"/>
</dbReference>
<evidence type="ECO:0000256" key="1">
    <source>
        <dbReference type="SAM" id="Phobius"/>
    </source>
</evidence>
<dbReference type="Proteomes" id="UP000199421">
    <property type="component" value="Unassembled WGS sequence"/>
</dbReference>
<name>A0A1H7GRV6_OLID1</name>
<keyword evidence="1" id="KW-0812">Transmembrane</keyword>
<feature type="transmembrane region" description="Helical" evidence="1">
    <location>
        <begin position="12"/>
        <end position="34"/>
    </location>
</feature>
<feature type="transmembrane region" description="Helical" evidence="1">
    <location>
        <begin position="184"/>
        <end position="205"/>
    </location>
</feature>
<keyword evidence="1" id="KW-1133">Transmembrane helix</keyword>
<evidence type="ECO:0000313" key="2">
    <source>
        <dbReference type="EMBL" id="SEK40764.1"/>
    </source>
</evidence>
<proteinExistence type="predicted"/>
<feature type="transmembrane region" description="Helical" evidence="1">
    <location>
        <begin position="54"/>
        <end position="81"/>
    </location>
</feature>
<organism evidence="2 3">
    <name type="scientific">Olivibacter domesticus</name>
    <name type="common">Pseudosphingobacterium domesticum</name>
    <dbReference type="NCBI Taxonomy" id="407022"/>
    <lineage>
        <taxon>Bacteria</taxon>
        <taxon>Pseudomonadati</taxon>
        <taxon>Bacteroidota</taxon>
        <taxon>Sphingobacteriia</taxon>
        <taxon>Sphingobacteriales</taxon>
        <taxon>Sphingobacteriaceae</taxon>
        <taxon>Olivibacter</taxon>
    </lineage>
</organism>
<gene>
    <name evidence="2" type="ORF">SAMN05661044_00170</name>
</gene>
<reference evidence="3" key="1">
    <citation type="submission" date="2016-10" db="EMBL/GenBank/DDBJ databases">
        <authorList>
            <person name="Varghese N."/>
            <person name="Submissions S."/>
        </authorList>
    </citation>
    <scope>NUCLEOTIDE SEQUENCE [LARGE SCALE GENOMIC DNA]</scope>
    <source>
        <strain evidence="3">DSM 18733</strain>
    </source>
</reference>
<evidence type="ECO:0000313" key="3">
    <source>
        <dbReference type="Proteomes" id="UP000199421"/>
    </source>
</evidence>
<dbReference type="AlphaFoldDB" id="A0A1H7GRV6"/>
<keyword evidence="3" id="KW-1185">Reference proteome</keyword>
<accession>A0A1H7GRV6</accession>